<dbReference type="Gene3D" id="3.40.50.2000">
    <property type="entry name" value="Glycogen Phosphorylase B"/>
    <property type="match status" value="2"/>
</dbReference>
<evidence type="ECO:0000256" key="3">
    <source>
        <dbReference type="ARBA" id="ARBA00010281"/>
    </source>
</evidence>
<keyword evidence="5 7" id="KW-0808">Transferase</keyword>
<evidence type="ECO:0000256" key="6">
    <source>
        <dbReference type="ARBA" id="ARBA00023056"/>
    </source>
</evidence>
<organism evidence="10 11">
    <name type="scientific">Paenibacillus thermoaerophilus</name>
    <dbReference type="NCBI Taxonomy" id="1215385"/>
    <lineage>
        <taxon>Bacteria</taxon>
        <taxon>Bacillati</taxon>
        <taxon>Bacillota</taxon>
        <taxon>Bacilli</taxon>
        <taxon>Bacillales</taxon>
        <taxon>Paenibacillaceae</taxon>
        <taxon>Paenibacillus</taxon>
    </lineage>
</organism>
<keyword evidence="11" id="KW-1185">Reference proteome</keyword>
<accession>A0ABW2V135</accession>
<evidence type="ECO:0000256" key="4">
    <source>
        <dbReference type="ARBA" id="ARBA00022676"/>
    </source>
</evidence>
<evidence type="ECO:0000313" key="11">
    <source>
        <dbReference type="Proteomes" id="UP001596528"/>
    </source>
</evidence>
<keyword evidence="4 7" id="KW-0328">Glycosyltransferase</keyword>
<dbReference type="Pfam" id="PF08323">
    <property type="entry name" value="Glyco_transf_5"/>
    <property type="match status" value="1"/>
</dbReference>
<dbReference type="SUPFAM" id="SSF53756">
    <property type="entry name" value="UDP-Glycosyltransferase/glycogen phosphorylase"/>
    <property type="match status" value="1"/>
</dbReference>
<comment type="caution">
    <text evidence="10">The sequence shown here is derived from an EMBL/GenBank/DDBJ whole genome shotgun (WGS) entry which is preliminary data.</text>
</comment>
<proteinExistence type="inferred from homology"/>
<evidence type="ECO:0000259" key="9">
    <source>
        <dbReference type="Pfam" id="PF08323"/>
    </source>
</evidence>
<evidence type="ECO:0000256" key="1">
    <source>
        <dbReference type="ARBA" id="ARBA00001478"/>
    </source>
</evidence>
<comment type="function">
    <text evidence="2 7">Synthesizes alpha-1,4-glucan chains using ADP-glucose.</text>
</comment>
<dbReference type="PANTHER" id="PTHR45825">
    <property type="entry name" value="GRANULE-BOUND STARCH SYNTHASE 1, CHLOROPLASTIC/AMYLOPLASTIC"/>
    <property type="match status" value="1"/>
</dbReference>
<dbReference type="NCBIfam" id="NF001898">
    <property type="entry name" value="PRK00654.1-1"/>
    <property type="match status" value="1"/>
</dbReference>
<dbReference type="PANTHER" id="PTHR45825:SF11">
    <property type="entry name" value="ALPHA AMYLASE DOMAIN-CONTAINING PROTEIN"/>
    <property type="match status" value="1"/>
</dbReference>
<comment type="similarity">
    <text evidence="3 7">Belongs to the glycosyltransferase 1 family. Bacterial/plant glycogen synthase subfamily.</text>
</comment>
<evidence type="ECO:0000313" key="10">
    <source>
        <dbReference type="EMBL" id="MFC7748953.1"/>
    </source>
</evidence>
<dbReference type="HAMAP" id="MF_00484">
    <property type="entry name" value="Glycogen_synth"/>
    <property type="match status" value="1"/>
</dbReference>
<feature type="binding site" evidence="7">
    <location>
        <position position="15"/>
    </location>
    <ligand>
        <name>ADP-alpha-D-glucose</name>
        <dbReference type="ChEBI" id="CHEBI:57498"/>
    </ligand>
</feature>
<dbReference type="NCBIfam" id="NF001899">
    <property type="entry name" value="PRK00654.1-2"/>
    <property type="match status" value="1"/>
</dbReference>
<gene>
    <name evidence="7 10" type="primary">glgA</name>
    <name evidence="10" type="ORF">ACFQWB_03195</name>
</gene>
<comment type="pathway">
    <text evidence="7">Glycan biosynthesis; glycogen biosynthesis.</text>
</comment>
<dbReference type="InterPro" id="IPR011835">
    <property type="entry name" value="GS/SS"/>
</dbReference>
<dbReference type="InterPro" id="IPR001296">
    <property type="entry name" value="Glyco_trans_1"/>
</dbReference>
<dbReference type="CDD" id="cd03791">
    <property type="entry name" value="GT5_Glycogen_synthase_DULL1-like"/>
    <property type="match status" value="1"/>
</dbReference>
<protein>
    <recommendedName>
        <fullName evidence="7">Glycogen synthase</fullName>
        <ecNumber evidence="7">2.4.1.21</ecNumber>
    </recommendedName>
    <alternativeName>
        <fullName evidence="7">Starch [bacterial glycogen] synthase</fullName>
    </alternativeName>
</protein>
<sequence>MKVLFAASEAAPFAKTGGLGDVVGALPKELRKLGVDARVILPKYGLIAEEWTSRMETLRTWEVSVGWRNQYCGIQTLEHDGVPVYFIDNEYYFKRGGLYGYGDEAERFAFFSRAVVEALAHLDFGPDIVHAHDWQTALVPVLLNAHYRPYAPFRRVRTVFTIHNLKYQGVFSREVLQDVTGLGDDYMTPDRLEYYGAANCMKGGLLEADILTTVSPTYAEEIQRHFGEGLDGVLRARSGALHGIVNGIDTDSYDPMTDPQLVSKFRSSLTAKRRNKTALQAELGLPLREDVPMIAIVSRLVEQKGLDLIGFVLEELLAENIQLVVLGTGEGRYEEMFRSAAARHPEKVSANIVFDDGLARRIYAASDLFLMPSLFEPCGIGQLLAFRYRSVPIVRETGGLKDTVQAYDPTKGEGTGFTFQSYNAHDMLHAVRRALSCYGRSEQWNKIAANIAKVDVGWSRSAKQYVKLYRKLLSGGRDDPDAADGSADIRGELASAK</sequence>
<feature type="domain" description="Glycosyl transferase family 1" evidence="8">
    <location>
        <begin position="287"/>
        <end position="449"/>
    </location>
</feature>
<evidence type="ECO:0000256" key="2">
    <source>
        <dbReference type="ARBA" id="ARBA00002764"/>
    </source>
</evidence>
<dbReference type="InterPro" id="IPR013534">
    <property type="entry name" value="Starch_synth_cat_dom"/>
</dbReference>
<comment type="catalytic activity">
    <reaction evidence="1 7">
        <text>[(1-&gt;4)-alpha-D-glucosyl](n) + ADP-alpha-D-glucose = [(1-&gt;4)-alpha-D-glucosyl](n+1) + ADP + H(+)</text>
        <dbReference type="Rhea" id="RHEA:18189"/>
        <dbReference type="Rhea" id="RHEA-COMP:9584"/>
        <dbReference type="Rhea" id="RHEA-COMP:9587"/>
        <dbReference type="ChEBI" id="CHEBI:15378"/>
        <dbReference type="ChEBI" id="CHEBI:15444"/>
        <dbReference type="ChEBI" id="CHEBI:57498"/>
        <dbReference type="ChEBI" id="CHEBI:456216"/>
        <dbReference type="EC" id="2.4.1.21"/>
    </reaction>
</comment>
<evidence type="ECO:0000256" key="7">
    <source>
        <dbReference type="HAMAP-Rule" id="MF_00484"/>
    </source>
</evidence>
<feature type="domain" description="Starch synthase catalytic" evidence="9">
    <location>
        <begin position="2"/>
        <end position="235"/>
    </location>
</feature>
<dbReference type="EMBL" id="JBHTGQ010000006">
    <property type="protein sequence ID" value="MFC7748953.1"/>
    <property type="molecule type" value="Genomic_DNA"/>
</dbReference>
<reference evidence="11" key="1">
    <citation type="journal article" date="2019" name="Int. J. Syst. Evol. Microbiol.">
        <title>The Global Catalogue of Microorganisms (GCM) 10K type strain sequencing project: providing services to taxonomists for standard genome sequencing and annotation.</title>
        <authorList>
            <consortium name="The Broad Institute Genomics Platform"/>
            <consortium name="The Broad Institute Genome Sequencing Center for Infectious Disease"/>
            <person name="Wu L."/>
            <person name="Ma J."/>
        </authorList>
    </citation>
    <scope>NUCLEOTIDE SEQUENCE [LARGE SCALE GENOMIC DNA]</scope>
    <source>
        <strain evidence="11">JCM 18657</strain>
    </source>
</reference>
<dbReference type="GO" id="GO:0009011">
    <property type="term" value="F:alpha-1,4-glucan glucosyltransferase (ADP-glucose donor) activity"/>
    <property type="evidence" value="ECO:0007669"/>
    <property type="project" value="UniProtKB-EC"/>
</dbReference>
<evidence type="ECO:0000259" key="8">
    <source>
        <dbReference type="Pfam" id="PF00534"/>
    </source>
</evidence>
<dbReference type="EC" id="2.4.1.21" evidence="7"/>
<keyword evidence="6 7" id="KW-0320">Glycogen biosynthesis</keyword>
<name>A0ABW2V135_9BACL</name>
<dbReference type="NCBIfam" id="TIGR02095">
    <property type="entry name" value="glgA"/>
    <property type="match status" value="1"/>
</dbReference>
<dbReference type="Proteomes" id="UP001596528">
    <property type="component" value="Unassembled WGS sequence"/>
</dbReference>
<evidence type="ECO:0000256" key="5">
    <source>
        <dbReference type="ARBA" id="ARBA00022679"/>
    </source>
</evidence>
<dbReference type="RefSeq" id="WP_138790582.1">
    <property type="nucleotide sequence ID" value="NZ_JBHTGQ010000006.1"/>
</dbReference>
<dbReference type="Pfam" id="PF00534">
    <property type="entry name" value="Glycos_transf_1"/>
    <property type="match status" value="1"/>
</dbReference>